<comment type="caution">
    <text evidence="2">The sequence shown here is derived from an EMBL/GenBank/DDBJ whole genome shotgun (WGS) entry which is preliminary data.</text>
</comment>
<dbReference type="Proteomes" id="UP001320420">
    <property type="component" value="Unassembled WGS sequence"/>
</dbReference>
<protein>
    <submittedName>
        <fullName evidence="2">Uncharacterized protein</fullName>
    </submittedName>
</protein>
<keyword evidence="3" id="KW-1185">Reference proteome</keyword>
<reference evidence="2 3" key="1">
    <citation type="submission" date="2024-02" db="EMBL/GenBank/DDBJ databases">
        <title>De novo assembly and annotation of 12 fungi associated with fruit tree decline syndrome in Ontario, Canada.</title>
        <authorList>
            <person name="Sulman M."/>
            <person name="Ellouze W."/>
            <person name="Ilyukhin E."/>
        </authorList>
    </citation>
    <scope>NUCLEOTIDE SEQUENCE [LARGE SCALE GENOMIC DNA]</scope>
    <source>
        <strain evidence="2 3">M11/M66-122</strain>
    </source>
</reference>
<gene>
    <name evidence="2" type="ORF">SLS62_010964</name>
</gene>
<evidence type="ECO:0000256" key="1">
    <source>
        <dbReference type="SAM" id="SignalP"/>
    </source>
</evidence>
<feature type="chain" id="PRO_5042851674" evidence="1">
    <location>
        <begin position="22"/>
        <end position="201"/>
    </location>
</feature>
<feature type="signal peptide" evidence="1">
    <location>
        <begin position="1"/>
        <end position="21"/>
    </location>
</feature>
<dbReference type="EMBL" id="JAKJXP020000160">
    <property type="protein sequence ID" value="KAK7740867.1"/>
    <property type="molecule type" value="Genomic_DNA"/>
</dbReference>
<evidence type="ECO:0000313" key="2">
    <source>
        <dbReference type="EMBL" id="KAK7740867.1"/>
    </source>
</evidence>
<name>A0AAN9U883_9PEZI</name>
<dbReference type="AlphaFoldDB" id="A0AAN9U883"/>
<keyword evidence="1" id="KW-0732">Signal</keyword>
<sequence length="201" mass="21298">MRPIFFLRGWAAAFVVPTVLGQRHRVGSFAESVSVEEEIAETGSSNAKETIIEGETAPPKAEHDIVKPGNTVTVVEPSVPISAVLFSGSPGPKDCRGTPILKVNLPKPGSQHSTPKCYNVPGVAECGNFMAAEDDGCEARLFSERNCATFANVAVFVPERKAQGGYIRSIEIRCGIESTTPAPLNLPGIRLPAGAQQAARN</sequence>
<evidence type="ECO:0000313" key="3">
    <source>
        <dbReference type="Proteomes" id="UP001320420"/>
    </source>
</evidence>
<proteinExistence type="predicted"/>
<organism evidence="2 3">
    <name type="scientific">Diatrype stigma</name>
    <dbReference type="NCBI Taxonomy" id="117547"/>
    <lineage>
        <taxon>Eukaryota</taxon>
        <taxon>Fungi</taxon>
        <taxon>Dikarya</taxon>
        <taxon>Ascomycota</taxon>
        <taxon>Pezizomycotina</taxon>
        <taxon>Sordariomycetes</taxon>
        <taxon>Xylariomycetidae</taxon>
        <taxon>Xylariales</taxon>
        <taxon>Diatrypaceae</taxon>
        <taxon>Diatrype</taxon>
    </lineage>
</organism>
<accession>A0AAN9U883</accession>